<evidence type="ECO:0000256" key="1">
    <source>
        <dbReference type="ARBA" id="ARBA00022723"/>
    </source>
</evidence>
<sequence length="226" mass="25041">MVHFLRWDNQQQVEWPLGKIVCVGRNYADHAAELNNPVPDQPLLFMKPATAYSEVTSSVKIPVSKGRLHYETELALLIGKPLSAYTNTNPIDTIAGIGLALDLTFRDLQTTLKQKGHPWERAKAFDGSCPITNFVGYNPAWSLGDVEFFCWIDGELRQHGLTKDMLFSVTALLESIKTEFTLLPGDVVLTGTPAGVGRLQGKEAIRLMLQHKQITLLDQTFSTCAG</sequence>
<dbReference type="InterPro" id="IPR011234">
    <property type="entry name" value="Fumarylacetoacetase-like_C"/>
</dbReference>
<name>A0ABS5ZEY9_9GAMM</name>
<dbReference type="EMBL" id="JAGSOY010000041">
    <property type="protein sequence ID" value="MBU2712550.1"/>
    <property type="molecule type" value="Genomic_DNA"/>
</dbReference>
<evidence type="ECO:0000313" key="4">
    <source>
        <dbReference type="Proteomes" id="UP000690515"/>
    </source>
</evidence>
<protein>
    <submittedName>
        <fullName evidence="3">Fumarylacetoacetate hydrolase family protein</fullName>
    </submittedName>
</protein>
<dbReference type="Gene3D" id="3.90.850.10">
    <property type="entry name" value="Fumarylacetoacetase-like, C-terminal domain"/>
    <property type="match status" value="1"/>
</dbReference>
<evidence type="ECO:0000313" key="3">
    <source>
        <dbReference type="EMBL" id="MBU2712550.1"/>
    </source>
</evidence>
<accession>A0ABS5ZEY9</accession>
<dbReference type="GO" id="GO:0016787">
    <property type="term" value="F:hydrolase activity"/>
    <property type="evidence" value="ECO:0007669"/>
    <property type="project" value="UniProtKB-KW"/>
</dbReference>
<keyword evidence="3" id="KW-0378">Hydrolase</keyword>
<keyword evidence="4" id="KW-1185">Reference proteome</keyword>
<gene>
    <name evidence="3" type="ORF">KCG35_15890</name>
</gene>
<dbReference type="Pfam" id="PF01557">
    <property type="entry name" value="FAA_hydrolase"/>
    <property type="match status" value="1"/>
</dbReference>
<dbReference type="SUPFAM" id="SSF56529">
    <property type="entry name" value="FAH"/>
    <property type="match status" value="1"/>
</dbReference>
<dbReference type="InterPro" id="IPR036663">
    <property type="entry name" value="Fumarylacetoacetase_C_sf"/>
</dbReference>
<keyword evidence="1" id="KW-0479">Metal-binding</keyword>
<proteinExistence type="predicted"/>
<dbReference type="PANTHER" id="PTHR11820:SF7">
    <property type="entry name" value="ACYLPYRUVASE FAHD1, MITOCHONDRIAL"/>
    <property type="match status" value="1"/>
</dbReference>
<dbReference type="Proteomes" id="UP000690515">
    <property type="component" value="Unassembled WGS sequence"/>
</dbReference>
<dbReference type="PANTHER" id="PTHR11820">
    <property type="entry name" value="ACYLPYRUVASE"/>
    <property type="match status" value="1"/>
</dbReference>
<dbReference type="RefSeq" id="WP_215820778.1">
    <property type="nucleotide sequence ID" value="NZ_JAGSOY010000041.1"/>
</dbReference>
<evidence type="ECO:0000259" key="2">
    <source>
        <dbReference type="Pfam" id="PF01557"/>
    </source>
</evidence>
<reference evidence="3 4" key="1">
    <citation type="submission" date="2021-04" db="EMBL/GenBank/DDBJ databases">
        <authorList>
            <person name="Pira H."/>
            <person name="Risdian C."/>
            <person name="Wink J."/>
        </authorList>
    </citation>
    <scope>NUCLEOTIDE SEQUENCE [LARGE SCALE GENOMIC DNA]</scope>
    <source>
        <strain evidence="3 4">WH53</strain>
    </source>
</reference>
<feature type="domain" description="Fumarylacetoacetase-like C-terminal" evidence="2">
    <location>
        <begin position="19"/>
        <end position="203"/>
    </location>
</feature>
<organism evidence="3 4">
    <name type="scientific">Zooshikella harenae</name>
    <dbReference type="NCBI Taxonomy" id="2827238"/>
    <lineage>
        <taxon>Bacteria</taxon>
        <taxon>Pseudomonadati</taxon>
        <taxon>Pseudomonadota</taxon>
        <taxon>Gammaproteobacteria</taxon>
        <taxon>Oceanospirillales</taxon>
        <taxon>Zooshikellaceae</taxon>
        <taxon>Zooshikella</taxon>
    </lineage>
</organism>
<comment type="caution">
    <text evidence="3">The sequence shown here is derived from an EMBL/GenBank/DDBJ whole genome shotgun (WGS) entry which is preliminary data.</text>
</comment>